<dbReference type="InterPro" id="IPR014509">
    <property type="entry name" value="YjdF-like"/>
</dbReference>
<protein>
    <submittedName>
        <fullName evidence="2">Uncharacterized protein</fullName>
    </submittedName>
</protein>
<dbReference type="GeneID" id="73044759"/>
<reference evidence="2 3" key="1">
    <citation type="journal article" date="2019" name="Int. J. Syst. Evol. Microbiol.">
        <title>The Global Catalogue of Microorganisms (GCM) 10K type strain sequencing project: providing services to taxonomists for standard genome sequencing and annotation.</title>
        <authorList>
            <consortium name="The Broad Institute Genomics Platform"/>
            <consortium name="The Broad Institute Genome Sequencing Center for Infectious Disease"/>
            <person name="Wu L."/>
            <person name="Ma J."/>
        </authorList>
    </citation>
    <scope>NUCLEOTIDE SEQUENCE [LARGE SCALE GENOMIC DNA]</scope>
    <source>
        <strain evidence="2 3">XZYJ18</strain>
    </source>
</reference>
<keyword evidence="1" id="KW-0472">Membrane</keyword>
<feature type="transmembrane region" description="Helical" evidence="1">
    <location>
        <begin position="96"/>
        <end position="114"/>
    </location>
</feature>
<evidence type="ECO:0000313" key="2">
    <source>
        <dbReference type="EMBL" id="MFC4824555.1"/>
    </source>
</evidence>
<feature type="transmembrane region" description="Helical" evidence="1">
    <location>
        <begin position="12"/>
        <end position="30"/>
    </location>
</feature>
<keyword evidence="1" id="KW-0812">Transmembrane</keyword>
<keyword evidence="1" id="KW-1133">Transmembrane helix</keyword>
<dbReference type="AlphaFoldDB" id="A0ABD5Q1F4"/>
<gene>
    <name evidence="2" type="ORF">ACFO9K_09780</name>
</gene>
<dbReference type="EMBL" id="JBHSHT010000001">
    <property type="protein sequence ID" value="MFC4824555.1"/>
    <property type="molecule type" value="Genomic_DNA"/>
</dbReference>
<dbReference type="Proteomes" id="UP001595945">
    <property type="component" value="Unassembled WGS sequence"/>
</dbReference>
<comment type="caution">
    <text evidence="2">The sequence shown here is derived from an EMBL/GenBank/DDBJ whole genome shotgun (WGS) entry which is preliminary data.</text>
</comment>
<organism evidence="2 3">
    <name type="scientific">Halorussus aquaticus</name>
    <dbReference type="NCBI Taxonomy" id="2953748"/>
    <lineage>
        <taxon>Archaea</taxon>
        <taxon>Methanobacteriati</taxon>
        <taxon>Methanobacteriota</taxon>
        <taxon>Stenosarchaea group</taxon>
        <taxon>Halobacteria</taxon>
        <taxon>Halobacteriales</taxon>
        <taxon>Haladaptataceae</taxon>
        <taxon>Halorussus</taxon>
    </lineage>
</organism>
<dbReference type="Pfam" id="PF09997">
    <property type="entry name" value="DUF2238"/>
    <property type="match status" value="1"/>
</dbReference>
<feature type="transmembrane region" description="Helical" evidence="1">
    <location>
        <begin position="36"/>
        <end position="53"/>
    </location>
</feature>
<evidence type="ECO:0000256" key="1">
    <source>
        <dbReference type="SAM" id="Phobius"/>
    </source>
</evidence>
<feature type="transmembrane region" description="Helical" evidence="1">
    <location>
        <begin position="126"/>
        <end position="145"/>
    </location>
</feature>
<sequence>MTELLSDARERLAVRLLQAGLVAIAAYGLFRGEVGVAVNAVVALAVTFVPALLRRDAGVSMDVSYVLWLAVAVFLHAVGMLGPYQNIPWYDAVTHALSASIVAGAGYATVETIHRNSERTTLPGELQFAFVFIFVMAFGVLWEILEFGAELLAGFVGAKVLVQYGLDDIVNDLVFNQVGALVVAGWDASRPEEIADEATDD</sequence>
<accession>A0ABD5Q1F4</accession>
<evidence type="ECO:0000313" key="3">
    <source>
        <dbReference type="Proteomes" id="UP001595945"/>
    </source>
</evidence>
<name>A0ABD5Q1F4_9EURY</name>
<keyword evidence="3" id="KW-1185">Reference proteome</keyword>
<feature type="transmembrane region" description="Helical" evidence="1">
    <location>
        <begin position="65"/>
        <end position="84"/>
    </location>
</feature>
<proteinExistence type="predicted"/>
<dbReference type="RefSeq" id="WP_254269711.1">
    <property type="nucleotide sequence ID" value="NZ_CP100400.1"/>
</dbReference>